<keyword evidence="5 11" id="KW-0067">ATP-binding</keyword>
<dbReference type="Pfam" id="PF00580">
    <property type="entry name" value="UvrD-helicase"/>
    <property type="match status" value="1"/>
</dbReference>
<evidence type="ECO:0000259" key="14">
    <source>
        <dbReference type="PROSITE" id="PS51217"/>
    </source>
</evidence>
<evidence type="ECO:0000256" key="1">
    <source>
        <dbReference type="ARBA" id="ARBA00009922"/>
    </source>
</evidence>
<dbReference type="PROSITE" id="PS51198">
    <property type="entry name" value="UVRD_HELICASE_ATP_BIND"/>
    <property type="match status" value="1"/>
</dbReference>
<dbReference type="EC" id="5.6.2.4" evidence="9"/>
<evidence type="ECO:0000256" key="7">
    <source>
        <dbReference type="ARBA" id="ARBA00023235"/>
    </source>
</evidence>
<dbReference type="GO" id="GO:0043138">
    <property type="term" value="F:3'-5' DNA helicase activity"/>
    <property type="evidence" value="ECO:0007669"/>
    <property type="project" value="UniProtKB-EC"/>
</dbReference>
<evidence type="ECO:0000256" key="11">
    <source>
        <dbReference type="PROSITE-ProRule" id="PRU00560"/>
    </source>
</evidence>
<keyword evidence="6" id="KW-0238">DNA-binding</keyword>
<keyword evidence="7" id="KW-0413">Isomerase</keyword>
<evidence type="ECO:0000313" key="15">
    <source>
        <dbReference type="EMBL" id="CAA9589106.1"/>
    </source>
</evidence>
<dbReference type="GO" id="GO:0016787">
    <property type="term" value="F:hydrolase activity"/>
    <property type="evidence" value="ECO:0007669"/>
    <property type="project" value="UniProtKB-UniRule"/>
</dbReference>
<dbReference type="InterPro" id="IPR013986">
    <property type="entry name" value="DExx_box_DNA_helicase_dom_sf"/>
</dbReference>
<evidence type="ECO:0000256" key="3">
    <source>
        <dbReference type="ARBA" id="ARBA00022801"/>
    </source>
</evidence>
<dbReference type="AlphaFoldDB" id="A0A6J4VWF2"/>
<evidence type="ECO:0000259" key="13">
    <source>
        <dbReference type="PROSITE" id="PS51198"/>
    </source>
</evidence>
<dbReference type="InterPro" id="IPR000212">
    <property type="entry name" value="DNA_helicase_UvrD/REP"/>
</dbReference>
<dbReference type="Pfam" id="PF13361">
    <property type="entry name" value="UvrD_C"/>
    <property type="match status" value="1"/>
</dbReference>
<dbReference type="Gene3D" id="3.40.50.300">
    <property type="entry name" value="P-loop containing nucleotide triphosphate hydrolases"/>
    <property type="match status" value="2"/>
</dbReference>
<evidence type="ECO:0000256" key="5">
    <source>
        <dbReference type="ARBA" id="ARBA00022840"/>
    </source>
</evidence>
<dbReference type="Gene3D" id="1.10.486.10">
    <property type="entry name" value="PCRA, domain 4"/>
    <property type="match status" value="1"/>
</dbReference>
<evidence type="ECO:0000256" key="2">
    <source>
        <dbReference type="ARBA" id="ARBA00022741"/>
    </source>
</evidence>
<evidence type="ECO:0000256" key="9">
    <source>
        <dbReference type="ARBA" id="ARBA00034808"/>
    </source>
</evidence>
<dbReference type="CDD" id="cd17932">
    <property type="entry name" value="DEXQc_UvrD"/>
    <property type="match status" value="1"/>
</dbReference>
<accession>A0A6J4VWF2</accession>
<sequence length="775" mass="85797">MTFPRPTPLTILTATAPRARYDDLTVPETLDHPLISVLNDEQRAAATHFQGPALVLAGAGSGKTRTVVHRIAYLMDAHEVYPTEILAVTFTNKAAGELKERVAHLMGGKAKDLWVSTFHSACLRVLRNYGPLIGLESGFAIYDDTDQLEVLKEILERVSGLGDANPRVLRSLIDRAKSNLWTPSDLLREGERVLGGMVAGLPLDLIAEAYGRYSSRLRQANAVDFNDILGRTVELFDAFPDVLQKVQQRAVFIHVDEYQDTNTAQYRLTKLLASSYGNLMVVGDPDQSIYAFRGADVRNILDFREDYPEAAVYRLELNYRSVSSVLELANTIITANEGRLEKNLRPVKGIGEPVKIYRASDHRAEGDFVARQIERLQSKDLTPNSFAVLYRTNSQSRVLEESLRRAGIPAKIVGGVGFYERREVKDTLSYARAALNPADDIAWRRTLNRPKRGIGKTSEDKLVAWAAKHTARFSDALRQSDEILRGTPAVKRIGEFVELMDDLKEAAETLPAAQFLKAVIDQSGYMQALKDEKSFEAQGRIENLGELITAVTEWQEETGGSIAEFLDEAALLASVDDRAVKAVNQGEVPEEAVTLMTLHNAKGLEFPVVFLVGMEENLIPHRSSTGSLQEIEEERRLLYVGITRAQETLFLVNSESRMSFGRTEFARPSRFLEDVPKTMLKEIDIFGVEMGETRLNKYSRAVWAPPSASPKADADDTTSKSAGYRGGEKVTHPKFGAGTVVGVSGEGPRAEITVVFKEAGPKRLLLKYANLSPTA</sequence>
<keyword evidence="3 11" id="KW-0378">Hydrolase</keyword>
<evidence type="ECO:0000256" key="4">
    <source>
        <dbReference type="ARBA" id="ARBA00022806"/>
    </source>
</evidence>
<protein>
    <recommendedName>
        <fullName evidence="9">DNA 3'-5' helicase</fullName>
        <ecNumber evidence="9">5.6.2.4</ecNumber>
    </recommendedName>
</protein>
<dbReference type="GO" id="GO:0000725">
    <property type="term" value="P:recombinational repair"/>
    <property type="evidence" value="ECO:0007669"/>
    <property type="project" value="TreeGrafter"/>
</dbReference>
<feature type="domain" description="UvrD-like helicase ATP-binding" evidence="13">
    <location>
        <begin position="36"/>
        <end position="322"/>
    </location>
</feature>
<proteinExistence type="inferred from homology"/>
<organism evidence="15">
    <name type="scientific">uncultured Truepera sp</name>
    <dbReference type="NCBI Taxonomy" id="543023"/>
    <lineage>
        <taxon>Bacteria</taxon>
        <taxon>Thermotogati</taxon>
        <taxon>Deinococcota</taxon>
        <taxon>Deinococci</taxon>
        <taxon>Trueperales</taxon>
        <taxon>Trueperaceae</taxon>
        <taxon>Truepera</taxon>
        <taxon>environmental samples</taxon>
    </lineage>
</organism>
<dbReference type="InterPro" id="IPR027417">
    <property type="entry name" value="P-loop_NTPase"/>
</dbReference>
<dbReference type="FunFam" id="1.10.486.10:FF:000003">
    <property type="entry name" value="ATP-dependent DNA helicase"/>
    <property type="match status" value="1"/>
</dbReference>
<evidence type="ECO:0000256" key="10">
    <source>
        <dbReference type="ARBA" id="ARBA00048988"/>
    </source>
</evidence>
<evidence type="ECO:0000256" key="8">
    <source>
        <dbReference type="ARBA" id="ARBA00034617"/>
    </source>
</evidence>
<comment type="similarity">
    <text evidence="1">Belongs to the helicase family. UvrD subfamily.</text>
</comment>
<dbReference type="PROSITE" id="PS51217">
    <property type="entry name" value="UVRD_HELICASE_CTER"/>
    <property type="match status" value="1"/>
</dbReference>
<dbReference type="EMBL" id="CADCWP010000372">
    <property type="protein sequence ID" value="CAA9589106.1"/>
    <property type="molecule type" value="Genomic_DNA"/>
</dbReference>
<reference evidence="15" key="1">
    <citation type="submission" date="2020-02" db="EMBL/GenBank/DDBJ databases">
        <authorList>
            <person name="Meier V. D."/>
        </authorList>
    </citation>
    <scope>NUCLEOTIDE SEQUENCE</scope>
    <source>
        <strain evidence="15">AVDCRST_MAG86</strain>
    </source>
</reference>
<evidence type="ECO:0000256" key="12">
    <source>
        <dbReference type="SAM" id="MobiDB-lite"/>
    </source>
</evidence>
<dbReference type="GO" id="GO:0033202">
    <property type="term" value="C:DNA helicase complex"/>
    <property type="evidence" value="ECO:0007669"/>
    <property type="project" value="TreeGrafter"/>
</dbReference>
<dbReference type="InterPro" id="IPR014016">
    <property type="entry name" value="UvrD-like_ATP-bd"/>
</dbReference>
<dbReference type="GO" id="GO:0005524">
    <property type="term" value="F:ATP binding"/>
    <property type="evidence" value="ECO:0007669"/>
    <property type="project" value="UniProtKB-UniRule"/>
</dbReference>
<dbReference type="Gene3D" id="1.10.10.160">
    <property type="match status" value="1"/>
</dbReference>
<evidence type="ECO:0000256" key="6">
    <source>
        <dbReference type="ARBA" id="ARBA00023125"/>
    </source>
</evidence>
<dbReference type="GO" id="GO:0005829">
    <property type="term" value="C:cytosol"/>
    <property type="evidence" value="ECO:0007669"/>
    <property type="project" value="TreeGrafter"/>
</dbReference>
<name>A0A6J4VWF2_9DEIN</name>
<feature type="domain" description="UvrD-like helicase C-terminal" evidence="14">
    <location>
        <begin position="323"/>
        <end position="603"/>
    </location>
</feature>
<dbReference type="CDD" id="cd18807">
    <property type="entry name" value="SF1_C_UvrD"/>
    <property type="match status" value="1"/>
</dbReference>
<dbReference type="PANTHER" id="PTHR11070:SF2">
    <property type="entry name" value="ATP-DEPENDENT DNA HELICASE SRS2"/>
    <property type="match status" value="1"/>
</dbReference>
<dbReference type="Pfam" id="PF21196">
    <property type="entry name" value="PcrA_UvrD_tudor"/>
    <property type="match status" value="1"/>
</dbReference>
<dbReference type="PANTHER" id="PTHR11070">
    <property type="entry name" value="UVRD / RECB / PCRA DNA HELICASE FAMILY MEMBER"/>
    <property type="match status" value="1"/>
</dbReference>
<dbReference type="SUPFAM" id="SSF52540">
    <property type="entry name" value="P-loop containing nucleoside triphosphate hydrolases"/>
    <property type="match status" value="1"/>
</dbReference>
<feature type="binding site" evidence="11">
    <location>
        <begin position="57"/>
        <end position="64"/>
    </location>
    <ligand>
        <name>ATP</name>
        <dbReference type="ChEBI" id="CHEBI:30616"/>
    </ligand>
</feature>
<feature type="region of interest" description="Disordered" evidence="12">
    <location>
        <begin position="704"/>
        <end position="730"/>
    </location>
</feature>
<dbReference type="InterPro" id="IPR014017">
    <property type="entry name" value="DNA_helicase_UvrD-like_C"/>
</dbReference>
<keyword evidence="4 11" id="KW-0347">Helicase</keyword>
<dbReference type="GO" id="GO:0003677">
    <property type="term" value="F:DNA binding"/>
    <property type="evidence" value="ECO:0007669"/>
    <property type="project" value="UniProtKB-KW"/>
</dbReference>
<gene>
    <name evidence="15" type="ORF">AVDCRST_MAG86-4325</name>
</gene>
<comment type="catalytic activity">
    <reaction evidence="8">
        <text>Couples ATP hydrolysis with the unwinding of duplex DNA by translocating in the 3'-5' direction.</text>
        <dbReference type="EC" id="5.6.2.4"/>
    </reaction>
</comment>
<comment type="catalytic activity">
    <reaction evidence="10">
        <text>ATP + H2O = ADP + phosphate + H(+)</text>
        <dbReference type="Rhea" id="RHEA:13065"/>
        <dbReference type="ChEBI" id="CHEBI:15377"/>
        <dbReference type="ChEBI" id="CHEBI:15378"/>
        <dbReference type="ChEBI" id="CHEBI:30616"/>
        <dbReference type="ChEBI" id="CHEBI:43474"/>
        <dbReference type="ChEBI" id="CHEBI:456216"/>
        <dbReference type="EC" id="5.6.2.4"/>
    </reaction>
</comment>
<keyword evidence="2 11" id="KW-0547">Nucleotide-binding</keyword>